<reference evidence="2" key="1">
    <citation type="submission" date="2020-10" db="EMBL/GenBank/DDBJ databases">
        <authorList>
            <person name="Kusch S."/>
        </authorList>
    </citation>
    <scope>NUCLEOTIDE SEQUENCE</scope>
    <source>
        <strain evidence="2">SwB9</strain>
    </source>
</reference>
<keyword evidence="3" id="KW-1185">Reference proteome</keyword>
<organism evidence="2 3">
    <name type="scientific">Sclerotinia trifoliorum</name>
    <dbReference type="NCBI Taxonomy" id="28548"/>
    <lineage>
        <taxon>Eukaryota</taxon>
        <taxon>Fungi</taxon>
        <taxon>Dikarya</taxon>
        <taxon>Ascomycota</taxon>
        <taxon>Pezizomycotina</taxon>
        <taxon>Leotiomycetes</taxon>
        <taxon>Helotiales</taxon>
        <taxon>Sclerotiniaceae</taxon>
        <taxon>Sclerotinia</taxon>
    </lineage>
</organism>
<dbReference type="AlphaFoldDB" id="A0A8H2W3G4"/>
<evidence type="ECO:0000256" key="1">
    <source>
        <dbReference type="SAM" id="Coils"/>
    </source>
</evidence>
<feature type="coiled-coil region" evidence="1">
    <location>
        <begin position="175"/>
        <end position="209"/>
    </location>
</feature>
<comment type="caution">
    <text evidence="2">The sequence shown here is derived from an EMBL/GenBank/DDBJ whole genome shotgun (WGS) entry which is preliminary data.</text>
</comment>
<dbReference type="Proteomes" id="UP000624404">
    <property type="component" value="Unassembled WGS sequence"/>
</dbReference>
<gene>
    <name evidence="2" type="ORF">SCLTRI_LOCUS10114</name>
</gene>
<dbReference type="EMBL" id="CAJHIA010000036">
    <property type="protein sequence ID" value="CAD6454292.1"/>
    <property type="molecule type" value="Genomic_DNA"/>
</dbReference>
<evidence type="ECO:0000313" key="2">
    <source>
        <dbReference type="EMBL" id="CAD6454292.1"/>
    </source>
</evidence>
<accession>A0A8H2W3G4</accession>
<dbReference type="OrthoDB" id="3486090at2759"/>
<keyword evidence="1" id="KW-0175">Coiled coil</keyword>
<sequence length="216" mass="25556">MPPAIIRETMVQDLLDFIREAIPIIHEASTELLELILENDPSTSNVATFYRRWIRINLMRQLLPLEEEERQEWLIDLFSGRQNTVEYFAETMLLNGIWTESKDKNGFLIYRMHRLKETNFRNWLLRPEIQEIYKIQVLELLPRIPNPSIEGSDYITNRGSKSRYKIVIPNWKQEIITMKKELAVSQSQVEELREELRRANDVIASQVRAMSVGINN</sequence>
<protein>
    <submittedName>
        <fullName evidence="2">02e167f7-e099-4724-8060-0418241c357d</fullName>
    </submittedName>
</protein>
<proteinExistence type="predicted"/>
<evidence type="ECO:0000313" key="3">
    <source>
        <dbReference type="Proteomes" id="UP000624404"/>
    </source>
</evidence>
<name>A0A8H2W3G4_9HELO</name>